<evidence type="ECO:0000313" key="2">
    <source>
        <dbReference type="Proteomes" id="UP000319941"/>
    </source>
</evidence>
<dbReference type="Proteomes" id="UP000319941">
    <property type="component" value="Unassembled WGS sequence"/>
</dbReference>
<sequence length="196" mass="23527">MDIDELRKFIDTNSESEIYHEFLVGQDVWYFRRENEGDKYSINYDEFKKFISIKLDVPFNNISIVGSAKTQFSFSPHKKFKEFNDSSDFDLIIVSRLLYKKIWAAYKNISQQTYLHQHKVICSNIFNGFVSIKDNDKTYGEDALEEWQRKVRTFKADLQLKFNIEHDINYRIYSDWESVQEYHIRGIAKLKSEIKK</sequence>
<comment type="caution">
    <text evidence="1">The sequence shown here is derived from an EMBL/GenBank/DDBJ whole genome shotgun (WGS) entry which is preliminary data.</text>
</comment>
<keyword evidence="2" id="KW-1185">Reference proteome</keyword>
<gene>
    <name evidence="1" type="ORF">FQP86_03500</name>
</gene>
<dbReference type="RefSeq" id="WP_144726613.1">
    <property type="nucleotide sequence ID" value="NZ_CAWOWR010000076.1"/>
</dbReference>
<reference evidence="1 2" key="1">
    <citation type="submission" date="2019-07" db="EMBL/GenBank/DDBJ databases">
        <title>Diversity of Bacteria from Kongsfjorden, Arctic.</title>
        <authorList>
            <person name="Yu Y."/>
        </authorList>
    </citation>
    <scope>NUCLEOTIDE SEQUENCE [LARGE SCALE GENOMIC DNA]</scope>
    <source>
        <strain evidence="1 2">SM1923</strain>
    </source>
</reference>
<protein>
    <submittedName>
        <fullName evidence="1">Uncharacterized protein</fullName>
    </submittedName>
</protein>
<evidence type="ECO:0000313" key="1">
    <source>
        <dbReference type="EMBL" id="TVU72749.1"/>
    </source>
</evidence>
<name>A0A558HUE4_9GAMM</name>
<organism evidence="1 2">
    <name type="scientific">Cobetia crustatorum</name>
    <dbReference type="NCBI Taxonomy" id="553385"/>
    <lineage>
        <taxon>Bacteria</taxon>
        <taxon>Pseudomonadati</taxon>
        <taxon>Pseudomonadota</taxon>
        <taxon>Gammaproteobacteria</taxon>
        <taxon>Oceanospirillales</taxon>
        <taxon>Halomonadaceae</taxon>
        <taxon>Cobetia</taxon>
    </lineage>
</organism>
<proteinExistence type="predicted"/>
<dbReference type="EMBL" id="VNFH01000002">
    <property type="protein sequence ID" value="TVU72749.1"/>
    <property type="molecule type" value="Genomic_DNA"/>
</dbReference>
<dbReference type="OrthoDB" id="7058235at2"/>
<accession>A0A558HUE4</accession>
<dbReference type="AlphaFoldDB" id="A0A558HUE4"/>